<sequence length="136" mass="15491">MYCLIPLQRLYPAFSVPDSRFLLVLPKVVFAEPDGWIVHLQCLSDVALCLCAQETVQMQTFHCVSTEPLLLLPVDDGLDDQALEQEFLSCFLFLHHCYQKVLRDWFTDGKNLPTLNVDGFGKNISDAYRHVICGID</sequence>
<dbReference type="EMBL" id="JALNTZ010000007">
    <property type="protein sequence ID" value="KAJ3646427.1"/>
    <property type="molecule type" value="Genomic_DNA"/>
</dbReference>
<evidence type="ECO:0000313" key="2">
    <source>
        <dbReference type="Proteomes" id="UP001168821"/>
    </source>
</evidence>
<keyword evidence="2" id="KW-1185">Reference proteome</keyword>
<proteinExistence type="predicted"/>
<name>A0AA38I050_9CUCU</name>
<comment type="caution">
    <text evidence="1">The sequence shown here is derived from an EMBL/GenBank/DDBJ whole genome shotgun (WGS) entry which is preliminary data.</text>
</comment>
<organism evidence="1 2">
    <name type="scientific">Zophobas morio</name>
    <dbReference type="NCBI Taxonomy" id="2755281"/>
    <lineage>
        <taxon>Eukaryota</taxon>
        <taxon>Metazoa</taxon>
        <taxon>Ecdysozoa</taxon>
        <taxon>Arthropoda</taxon>
        <taxon>Hexapoda</taxon>
        <taxon>Insecta</taxon>
        <taxon>Pterygota</taxon>
        <taxon>Neoptera</taxon>
        <taxon>Endopterygota</taxon>
        <taxon>Coleoptera</taxon>
        <taxon>Polyphaga</taxon>
        <taxon>Cucujiformia</taxon>
        <taxon>Tenebrionidae</taxon>
        <taxon>Zophobas</taxon>
    </lineage>
</organism>
<protein>
    <submittedName>
        <fullName evidence="1">Uncharacterized protein</fullName>
    </submittedName>
</protein>
<dbReference type="Proteomes" id="UP001168821">
    <property type="component" value="Unassembled WGS sequence"/>
</dbReference>
<reference evidence="1" key="1">
    <citation type="journal article" date="2023" name="G3 (Bethesda)">
        <title>Whole genome assemblies of Zophobas morio and Tenebrio molitor.</title>
        <authorList>
            <person name="Kaur S."/>
            <person name="Stinson S.A."/>
            <person name="diCenzo G.C."/>
        </authorList>
    </citation>
    <scope>NUCLEOTIDE SEQUENCE</scope>
    <source>
        <strain evidence="1">QUZm001</strain>
    </source>
</reference>
<evidence type="ECO:0000313" key="1">
    <source>
        <dbReference type="EMBL" id="KAJ3646427.1"/>
    </source>
</evidence>
<dbReference type="AlphaFoldDB" id="A0AA38I050"/>
<gene>
    <name evidence="1" type="ORF">Zmor_024015</name>
</gene>
<accession>A0AA38I050</accession>